<dbReference type="EC" id="2.3.1.31" evidence="8"/>
<feature type="binding site" evidence="8">
    <location>
        <position position="163"/>
    </location>
    <ligand>
        <name>substrate</name>
    </ligand>
</feature>
<name>A0A6N2TY87_9FIRM</name>
<evidence type="ECO:0000256" key="3">
    <source>
        <dbReference type="ARBA" id="ARBA00022605"/>
    </source>
</evidence>
<keyword evidence="3 8" id="KW-0028">Amino-acid biosynthesis</keyword>
<dbReference type="PANTHER" id="PTHR20919">
    <property type="entry name" value="HOMOSERINE O-SUCCINYLTRANSFERASE"/>
    <property type="match status" value="1"/>
</dbReference>
<dbReference type="GO" id="GO:0004414">
    <property type="term" value="F:homoserine O-acetyltransferase activity"/>
    <property type="evidence" value="ECO:0007669"/>
    <property type="project" value="UniProtKB-EC"/>
</dbReference>
<comment type="subcellular location">
    <subcellularLocation>
        <location evidence="1 8">Cytoplasm</location>
    </subcellularLocation>
</comment>
<accession>A0A6N2TY87</accession>
<sequence>MPIKIQGDLPVKEILERENIFVMDEGRAIHQDIRPIQILILNLMPLKEETELQLLRSLSNTPLQVDVTFMAVESHVAKNTSKSHLNKFYQTFSELKHLRFDGMIITGAPVEQMEFEEVDYWKELTTIMDWTETHVTSTIFLCWAAQAGLYHFYNLQKKPLDQKMFGLFWHRVLNRKVPLVRGFDDMFLAPHSRHTEVPIEDIRACQELTILAESQEAGLFLAMAEDGRRIFVMGHPEYDRITLDGEYKRDTDKGLPIEIPHNYYKNDDPANKPLLMWRAHANNLYTNWLNYYVYQSTPFDLMGTPDFKNI</sequence>
<evidence type="ECO:0000256" key="1">
    <source>
        <dbReference type="ARBA" id="ARBA00004496"/>
    </source>
</evidence>
<evidence type="ECO:0000256" key="4">
    <source>
        <dbReference type="ARBA" id="ARBA00022679"/>
    </source>
</evidence>
<dbReference type="Pfam" id="PF04204">
    <property type="entry name" value="HTS"/>
    <property type="match status" value="1"/>
</dbReference>
<dbReference type="GO" id="GO:0019281">
    <property type="term" value="P:L-methionine biosynthetic process from homoserine via O-succinyl-L-homoserine and cystathionine"/>
    <property type="evidence" value="ECO:0007669"/>
    <property type="project" value="InterPro"/>
</dbReference>
<keyword evidence="6 8" id="KW-0012">Acyltransferase</keyword>
<comment type="similarity">
    <text evidence="8">Belongs to the MetA family.</text>
</comment>
<dbReference type="PANTHER" id="PTHR20919:SF0">
    <property type="entry name" value="HOMOSERINE O-SUCCINYLTRANSFERASE"/>
    <property type="match status" value="1"/>
</dbReference>
<comment type="function">
    <text evidence="8">Transfers an acetyl group from acetyl-CoA to L-homoserine, forming acetyl-L-homoserine.</text>
</comment>
<organism evidence="10">
    <name type="scientific">Blautia glucerasea</name>
    <dbReference type="NCBI Taxonomy" id="536633"/>
    <lineage>
        <taxon>Bacteria</taxon>
        <taxon>Bacillati</taxon>
        <taxon>Bacillota</taxon>
        <taxon>Clostridia</taxon>
        <taxon>Lachnospirales</taxon>
        <taxon>Lachnospiraceae</taxon>
        <taxon>Blautia</taxon>
    </lineage>
</organism>
<evidence type="ECO:0000256" key="7">
    <source>
        <dbReference type="ARBA" id="ARBA00049043"/>
    </source>
</evidence>
<dbReference type="UniPathway" id="UPA00051">
    <property type="reaction ID" value="UER00074"/>
</dbReference>
<evidence type="ECO:0000256" key="8">
    <source>
        <dbReference type="HAMAP-Rule" id="MF_00295"/>
    </source>
</evidence>
<gene>
    <name evidence="10" type="primary">metA</name>
    <name evidence="8" type="synonym">metAA</name>
    <name evidence="10" type="ORF">BGLFYP119_01831</name>
</gene>
<dbReference type="InterPro" id="IPR029062">
    <property type="entry name" value="Class_I_gatase-like"/>
</dbReference>
<dbReference type="Gene3D" id="3.40.50.880">
    <property type="match status" value="1"/>
</dbReference>
<evidence type="ECO:0000313" key="10">
    <source>
        <dbReference type="EMBL" id="VYT10790.1"/>
    </source>
</evidence>
<feature type="active site" evidence="8">
    <location>
        <position position="237"/>
    </location>
</feature>
<keyword evidence="4 8" id="KW-0808">Transferase</keyword>
<dbReference type="FunFam" id="3.40.50.880:FF:000004">
    <property type="entry name" value="Homoserine O-succinyltransferase"/>
    <property type="match status" value="1"/>
</dbReference>
<comment type="pathway">
    <text evidence="8">Amino-acid biosynthesis; L-methionine biosynthesis via de novo pathway; O-acetyl-L-homoserine from L-homoserine: step 1/1.</text>
</comment>
<proteinExistence type="inferred from homology"/>
<dbReference type="NCBIfam" id="TIGR01001">
    <property type="entry name" value="metA"/>
    <property type="match status" value="1"/>
</dbReference>
<evidence type="ECO:0000256" key="2">
    <source>
        <dbReference type="ARBA" id="ARBA00022490"/>
    </source>
</evidence>
<dbReference type="GO" id="GO:0005737">
    <property type="term" value="C:cytoplasm"/>
    <property type="evidence" value="ECO:0007669"/>
    <property type="project" value="UniProtKB-SubCell"/>
</dbReference>
<reference evidence="10" key="1">
    <citation type="submission" date="2019-11" db="EMBL/GenBank/DDBJ databases">
        <authorList>
            <person name="Feng L."/>
        </authorList>
    </citation>
    <scope>NUCLEOTIDE SEQUENCE</scope>
    <source>
        <strain evidence="10">BgluceraseaLFYP119</strain>
    </source>
</reference>
<protein>
    <recommendedName>
        <fullName evidence="8">Homoserine O-acetyltransferase</fullName>
        <shortName evidence="8">HAT</shortName>
        <ecNumber evidence="8">2.3.1.31</ecNumber>
    </recommendedName>
    <alternativeName>
        <fullName evidence="8">Homoserine transacetylase</fullName>
        <shortName evidence="8">HTA</shortName>
    </alternativeName>
</protein>
<dbReference type="SUPFAM" id="SSF52317">
    <property type="entry name" value="Class I glutamine amidotransferase-like"/>
    <property type="match status" value="1"/>
</dbReference>
<dbReference type="InterPro" id="IPR005697">
    <property type="entry name" value="HST_MetA"/>
</dbReference>
<feature type="active site" description="Proton acceptor" evidence="8">
    <location>
        <position position="235"/>
    </location>
</feature>
<feature type="active site" description="Acyl-thioester intermediate" evidence="8 9">
    <location>
        <position position="142"/>
    </location>
</feature>
<evidence type="ECO:0000256" key="6">
    <source>
        <dbReference type="ARBA" id="ARBA00023315"/>
    </source>
</evidence>
<dbReference type="EMBL" id="CACRST010000017">
    <property type="protein sequence ID" value="VYT10790.1"/>
    <property type="molecule type" value="Genomic_DNA"/>
</dbReference>
<keyword evidence="2 8" id="KW-0963">Cytoplasm</keyword>
<comment type="catalytic activity">
    <reaction evidence="7 8">
        <text>L-homoserine + acetyl-CoA = O-acetyl-L-homoserine + CoA</text>
        <dbReference type="Rhea" id="RHEA:13701"/>
        <dbReference type="ChEBI" id="CHEBI:57287"/>
        <dbReference type="ChEBI" id="CHEBI:57288"/>
        <dbReference type="ChEBI" id="CHEBI:57476"/>
        <dbReference type="ChEBI" id="CHEBI:57716"/>
        <dbReference type="EC" id="2.3.1.31"/>
    </reaction>
</comment>
<dbReference type="RefSeq" id="WP_156354172.1">
    <property type="nucleotide sequence ID" value="NZ_CACRST010000017.1"/>
</dbReference>
<feature type="site" description="Important for acyl-CoA specificity" evidence="8">
    <location>
        <position position="111"/>
    </location>
</feature>
<dbReference type="AlphaFoldDB" id="A0A6N2TY87"/>
<evidence type="ECO:0000256" key="5">
    <source>
        <dbReference type="ARBA" id="ARBA00023167"/>
    </source>
</evidence>
<dbReference type="InterPro" id="IPR033752">
    <property type="entry name" value="MetA_family"/>
</dbReference>
<dbReference type="CDD" id="cd03131">
    <property type="entry name" value="GATase1_HTS"/>
    <property type="match status" value="1"/>
</dbReference>
<keyword evidence="5 8" id="KW-0486">Methionine biosynthesis</keyword>
<comment type="caution">
    <text evidence="8">Lacks conserved residue(s) required for the propagation of feature annotation.</text>
</comment>
<evidence type="ECO:0000256" key="9">
    <source>
        <dbReference type="PIRSR" id="PIRSR000450-1"/>
    </source>
</evidence>
<feature type="binding site" evidence="8">
    <location>
        <position position="192"/>
    </location>
    <ligand>
        <name>substrate</name>
    </ligand>
</feature>
<dbReference type="GO" id="GO:0008899">
    <property type="term" value="F:homoserine O-succinyltransferase activity"/>
    <property type="evidence" value="ECO:0007669"/>
    <property type="project" value="UniProtKB-UniRule"/>
</dbReference>
<dbReference type="HAMAP" id="MF_00295">
    <property type="entry name" value="MetA_acyltransf"/>
    <property type="match status" value="1"/>
</dbReference>
<dbReference type="PIRSF" id="PIRSF000450">
    <property type="entry name" value="H_ser_succinyltr"/>
    <property type="match status" value="1"/>
</dbReference>
<feature type="site" description="Important for substrate specificity" evidence="8">
    <location>
        <position position="192"/>
    </location>
</feature>
<feature type="binding site" evidence="8">
    <location>
        <position position="249"/>
    </location>
    <ligand>
        <name>substrate</name>
    </ligand>
</feature>